<dbReference type="InterPro" id="IPR057336">
    <property type="entry name" value="GerAC_N"/>
</dbReference>
<keyword evidence="11" id="KW-1185">Reference proteome</keyword>
<keyword evidence="4" id="KW-0732">Signal</keyword>
<gene>
    <name evidence="10" type="ORF">CGZ90_04305</name>
</gene>
<proteinExistence type="inferred from homology"/>
<dbReference type="GO" id="GO:0016020">
    <property type="term" value="C:membrane"/>
    <property type="evidence" value="ECO:0007669"/>
    <property type="project" value="UniProtKB-SubCell"/>
</dbReference>
<evidence type="ECO:0000256" key="2">
    <source>
        <dbReference type="ARBA" id="ARBA00007886"/>
    </source>
</evidence>
<feature type="domain" description="Spore germination protein N-terminal" evidence="9">
    <location>
        <begin position="24"/>
        <end position="198"/>
    </location>
</feature>
<comment type="similarity">
    <text evidence="2">Belongs to the GerABKC lipoprotein family.</text>
</comment>
<dbReference type="Pfam" id="PF25198">
    <property type="entry name" value="Spore_GerAC_N"/>
    <property type="match status" value="1"/>
</dbReference>
<accession>A0A235FCS3</accession>
<dbReference type="InterPro" id="IPR046953">
    <property type="entry name" value="Spore_GerAC-like_C"/>
</dbReference>
<organism evidence="10 11">
    <name type="scientific">Fictibacillus aquaticus</name>
    <dbReference type="NCBI Taxonomy" id="2021314"/>
    <lineage>
        <taxon>Bacteria</taxon>
        <taxon>Bacillati</taxon>
        <taxon>Bacillota</taxon>
        <taxon>Bacilli</taxon>
        <taxon>Bacillales</taxon>
        <taxon>Fictibacillaceae</taxon>
        <taxon>Fictibacillus</taxon>
    </lineage>
</organism>
<dbReference type="GO" id="GO:0009847">
    <property type="term" value="P:spore germination"/>
    <property type="evidence" value="ECO:0007669"/>
    <property type="project" value="InterPro"/>
</dbReference>
<evidence type="ECO:0000313" key="11">
    <source>
        <dbReference type="Proteomes" id="UP000215059"/>
    </source>
</evidence>
<dbReference type="NCBIfam" id="TIGR02887">
    <property type="entry name" value="spore_ger_x_C"/>
    <property type="match status" value="1"/>
</dbReference>
<reference evidence="10 11" key="1">
    <citation type="submission" date="2017-07" db="EMBL/GenBank/DDBJ databases">
        <title>Fictibacillus sp. nov. GDSW-R2A3 Genome sequencing and assembly.</title>
        <authorList>
            <person name="Mayilraj S."/>
        </authorList>
    </citation>
    <scope>NUCLEOTIDE SEQUENCE [LARGE SCALE GENOMIC DNA]</scope>
    <source>
        <strain evidence="10 11">GDSW-R2A3</strain>
    </source>
</reference>
<dbReference type="InterPro" id="IPR038501">
    <property type="entry name" value="Spore_GerAC_C_sf"/>
</dbReference>
<dbReference type="AlphaFoldDB" id="A0A235FCS3"/>
<dbReference type="OrthoDB" id="2370124at2"/>
<dbReference type="Proteomes" id="UP000215059">
    <property type="component" value="Unassembled WGS sequence"/>
</dbReference>
<evidence type="ECO:0000259" key="9">
    <source>
        <dbReference type="Pfam" id="PF25198"/>
    </source>
</evidence>
<dbReference type="InterPro" id="IPR008844">
    <property type="entry name" value="Spore_GerAC-like"/>
</dbReference>
<dbReference type="Pfam" id="PF05504">
    <property type="entry name" value="Spore_GerAC"/>
    <property type="match status" value="1"/>
</dbReference>
<evidence type="ECO:0000256" key="1">
    <source>
        <dbReference type="ARBA" id="ARBA00004635"/>
    </source>
</evidence>
<evidence type="ECO:0000259" key="8">
    <source>
        <dbReference type="Pfam" id="PF05504"/>
    </source>
</evidence>
<name>A0A235FCS3_9BACL</name>
<dbReference type="PANTHER" id="PTHR35789">
    <property type="entry name" value="SPORE GERMINATION PROTEIN B3"/>
    <property type="match status" value="1"/>
</dbReference>
<keyword evidence="7" id="KW-0449">Lipoprotein</keyword>
<evidence type="ECO:0000256" key="6">
    <source>
        <dbReference type="ARBA" id="ARBA00023139"/>
    </source>
</evidence>
<evidence type="ECO:0000313" key="10">
    <source>
        <dbReference type="EMBL" id="OYD59126.1"/>
    </source>
</evidence>
<feature type="domain" description="Spore germination GerAC-like C-terminal" evidence="8">
    <location>
        <begin position="207"/>
        <end position="376"/>
    </location>
</feature>
<dbReference type="PANTHER" id="PTHR35789:SF1">
    <property type="entry name" value="SPORE GERMINATION PROTEIN B3"/>
    <property type="match status" value="1"/>
</dbReference>
<dbReference type="PROSITE" id="PS51257">
    <property type="entry name" value="PROKAR_LIPOPROTEIN"/>
    <property type="match status" value="1"/>
</dbReference>
<dbReference type="EMBL" id="NOII01000001">
    <property type="protein sequence ID" value="OYD59126.1"/>
    <property type="molecule type" value="Genomic_DNA"/>
</dbReference>
<sequence>MHSMRNKFLYFFLACSLLLTGCWDQVQLNQTKLIKAGGFDYTKKGKVRTIAAIPQVQPGSREEGKEISQVFEATGNTARQSRHNLDRRIAERVDASKNLIIVLGKEAAKKDIYSILDVFYRDPKSALNAKLAVSSKKASDVVSMKFQEPNIATGNLGEYLYDLIASAEDASHVPEVSIQTICPVMFDPGQDFALPYFEPLEKELNVSGVALFHNHVFAGTIKGPKSILFNLLNATQSSKSISTTRKLPNAKGDGPAKSVTLIVKKAKRKLKVSVKPDNSVSAKIDLNLTISIGEFPSKHTTDKKGLKLVESQLNEVLTKEAGEIIKTLQGFNSDTFGIGRQLIAFHNDTWQAIDKKNYFKKVDFNTNVTVKIMNFGIIE</sequence>
<evidence type="ECO:0000256" key="7">
    <source>
        <dbReference type="ARBA" id="ARBA00023288"/>
    </source>
</evidence>
<comment type="subcellular location">
    <subcellularLocation>
        <location evidence="1">Membrane</location>
        <topology evidence="1">Lipid-anchor</topology>
    </subcellularLocation>
</comment>
<keyword evidence="6" id="KW-0564">Palmitate</keyword>
<keyword evidence="5" id="KW-0472">Membrane</keyword>
<evidence type="ECO:0000256" key="3">
    <source>
        <dbReference type="ARBA" id="ARBA00022544"/>
    </source>
</evidence>
<comment type="caution">
    <text evidence="10">The sequence shown here is derived from an EMBL/GenBank/DDBJ whole genome shotgun (WGS) entry which is preliminary data.</text>
</comment>
<evidence type="ECO:0000256" key="4">
    <source>
        <dbReference type="ARBA" id="ARBA00022729"/>
    </source>
</evidence>
<keyword evidence="3" id="KW-0309">Germination</keyword>
<protein>
    <submittedName>
        <fullName evidence="10">Uncharacterized protein</fullName>
    </submittedName>
</protein>
<dbReference type="Gene3D" id="3.30.300.210">
    <property type="entry name" value="Nutrient germinant receptor protein C, domain 3"/>
    <property type="match status" value="1"/>
</dbReference>
<evidence type="ECO:0000256" key="5">
    <source>
        <dbReference type="ARBA" id="ARBA00023136"/>
    </source>
</evidence>